<accession>A0A8K0VWP7</accession>
<organism evidence="5 6">
    <name type="scientific">Paraphoma chrysanthemicola</name>
    <dbReference type="NCBI Taxonomy" id="798071"/>
    <lineage>
        <taxon>Eukaryota</taxon>
        <taxon>Fungi</taxon>
        <taxon>Dikarya</taxon>
        <taxon>Ascomycota</taxon>
        <taxon>Pezizomycotina</taxon>
        <taxon>Dothideomycetes</taxon>
        <taxon>Pleosporomycetidae</taxon>
        <taxon>Pleosporales</taxon>
        <taxon>Pleosporineae</taxon>
        <taxon>Phaeosphaeriaceae</taxon>
        <taxon>Paraphoma</taxon>
    </lineage>
</organism>
<dbReference type="Gene3D" id="1.20.1050.10">
    <property type="match status" value="1"/>
</dbReference>
<keyword evidence="6" id="KW-1185">Reference proteome</keyword>
<evidence type="ECO:0000313" key="5">
    <source>
        <dbReference type="EMBL" id="KAH7082241.1"/>
    </source>
</evidence>
<dbReference type="InterPro" id="IPR004045">
    <property type="entry name" value="Glutathione_S-Trfase_N"/>
</dbReference>
<dbReference type="Pfam" id="PF00043">
    <property type="entry name" value="GST_C"/>
    <property type="match status" value="1"/>
</dbReference>
<sequence>MSSQKSDIALYTTQTPNGIKVSITLEELGLPYTTHKIDISKNTQKEDWFLAINPNGRIPALTDVFTDGKLIRLFESGSIMQYLVERYDIDHKISYPKGTREWFEMNNWLFFQNAGVGPMQGQANHFTRYAPEHIEYGVNRYQTETKRLYGVLEKHLASDNRPYLVGDKCTIADIAHYGWVASAGWAGVEIDNFPALKAWEERMTTRPGVEKGRHVPSPHMIKELLKDKAKMEESAAKSRAWVQAGMKEDAEKHSGK</sequence>
<feature type="compositionally biased region" description="Basic and acidic residues" evidence="2">
    <location>
        <begin position="246"/>
        <end position="256"/>
    </location>
</feature>
<name>A0A8K0VWP7_9PLEO</name>
<dbReference type="SFLD" id="SFLDS00019">
    <property type="entry name" value="Glutathione_Transferase_(cytos"/>
    <property type="match status" value="1"/>
</dbReference>
<dbReference type="CDD" id="cd03048">
    <property type="entry name" value="GST_N_Ure2p_like"/>
    <property type="match status" value="1"/>
</dbReference>
<dbReference type="FunFam" id="3.40.30.10:FF:000172">
    <property type="entry name" value="Glutathione S-transferase GstA"/>
    <property type="match status" value="1"/>
</dbReference>
<dbReference type="PANTHER" id="PTHR44051">
    <property type="entry name" value="GLUTATHIONE S-TRANSFERASE-RELATED"/>
    <property type="match status" value="1"/>
</dbReference>
<feature type="domain" description="GST N-terminal" evidence="3">
    <location>
        <begin position="5"/>
        <end position="91"/>
    </location>
</feature>
<evidence type="ECO:0000256" key="2">
    <source>
        <dbReference type="SAM" id="MobiDB-lite"/>
    </source>
</evidence>
<dbReference type="EMBL" id="JAGMVJ010000014">
    <property type="protein sequence ID" value="KAH7082241.1"/>
    <property type="molecule type" value="Genomic_DNA"/>
</dbReference>
<dbReference type="InterPro" id="IPR040079">
    <property type="entry name" value="Glutathione_S-Trfase"/>
</dbReference>
<dbReference type="OrthoDB" id="422574at2759"/>
<evidence type="ECO:0000256" key="1">
    <source>
        <dbReference type="ARBA" id="ARBA00007409"/>
    </source>
</evidence>
<dbReference type="SUPFAM" id="SSF52833">
    <property type="entry name" value="Thioredoxin-like"/>
    <property type="match status" value="1"/>
</dbReference>
<dbReference type="SFLD" id="SFLDG00358">
    <property type="entry name" value="Main_(cytGST)"/>
    <property type="match status" value="1"/>
</dbReference>
<comment type="similarity">
    <text evidence="1">Belongs to the GST superfamily.</text>
</comment>
<dbReference type="SUPFAM" id="SSF47616">
    <property type="entry name" value="GST C-terminal domain-like"/>
    <property type="match status" value="1"/>
</dbReference>
<dbReference type="SFLD" id="SFLDG01151">
    <property type="entry name" value="Main.2:_Nu-like"/>
    <property type="match status" value="1"/>
</dbReference>
<dbReference type="InterPro" id="IPR036282">
    <property type="entry name" value="Glutathione-S-Trfase_C_sf"/>
</dbReference>
<dbReference type="PROSITE" id="PS50404">
    <property type="entry name" value="GST_NTER"/>
    <property type="match status" value="1"/>
</dbReference>
<dbReference type="PANTHER" id="PTHR44051:SF8">
    <property type="entry name" value="GLUTATHIONE S-TRANSFERASE GSTA"/>
    <property type="match status" value="1"/>
</dbReference>
<dbReference type="Proteomes" id="UP000813461">
    <property type="component" value="Unassembled WGS sequence"/>
</dbReference>
<dbReference type="InterPro" id="IPR036249">
    <property type="entry name" value="Thioredoxin-like_sf"/>
</dbReference>
<gene>
    <name evidence="5" type="ORF">FB567DRAFT_447913</name>
</gene>
<dbReference type="InterPro" id="IPR004046">
    <property type="entry name" value="GST_C"/>
</dbReference>
<evidence type="ECO:0000259" key="4">
    <source>
        <dbReference type="PROSITE" id="PS50405"/>
    </source>
</evidence>
<evidence type="ECO:0000259" key="3">
    <source>
        <dbReference type="PROSITE" id="PS50404"/>
    </source>
</evidence>
<feature type="domain" description="GST C-terminal" evidence="4">
    <location>
        <begin position="98"/>
        <end position="224"/>
    </location>
</feature>
<protein>
    <submittedName>
        <fullName evidence="5">Glutathione S-transferase</fullName>
    </submittedName>
</protein>
<dbReference type="Gene3D" id="3.40.30.10">
    <property type="entry name" value="Glutaredoxin"/>
    <property type="match status" value="1"/>
</dbReference>
<dbReference type="PROSITE" id="PS50405">
    <property type="entry name" value="GST_CTER"/>
    <property type="match status" value="1"/>
</dbReference>
<proteinExistence type="inferred from homology"/>
<dbReference type="Pfam" id="PF13409">
    <property type="entry name" value="GST_N_2"/>
    <property type="match status" value="1"/>
</dbReference>
<evidence type="ECO:0000313" key="6">
    <source>
        <dbReference type="Proteomes" id="UP000813461"/>
    </source>
</evidence>
<dbReference type="InterPro" id="IPR010987">
    <property type="entry name" value="Glutathione-S-Trfase_C-like"/>
</dbReference>
<reference evidence="5" key="1">
    <citation type="journal article" date="2021" name="Nat. Commun.">
        <title>Genetic determinants of endophytism in the Arabidopsis root mycobiome.</title>
        <authorList>
            <person name="Mesny F."/>
            <person name="Miyauchi S."/>
            <person name="Thiergart T."/>
            <person name="Pickel B."/>
            <person name="Atanasova L."/>
            <person name="Karlsson M."/>
            <person name="Huettel B."/>
            <person name="Barry K.W."/>
            <person name="Haridas S."/>
            <person name="Chen C."/>
            <person name="Bauer D."/>
            <person name="Andreopoulos W."/>
            <person name="Pangilinan J."/>
            <person name="LaButti K."/>
            <person name="Riley R."/>
            <person name="Lipzen A."/>
            <person name="Clum A."/>
            <person name="Drula E."/>
            <person name="Henrissat B."/>
            <person name="Kohler A."/>
            <person name="Grigoriev I.V."/>
            <person name="Martin F.M."/>
            <person name="Hacquard S."/>
        </authorList>
    </citation>
    <scope>NUCLEOTIDE SEQUENCE</scope>
    <source>
        <strain evidence="5">MPI-SDFR-AT-0120</strain>
    </source>
</reference>
<dbReference type="AlphaFoldDB" id="A0A8K0VWP7"/>
<comment type="caution">
    <text evidence="5">The sequence shown here is derived from an EMBL/GenBank/DDBJ whole genome shotgun (WGS) entry which is preliminary data.</text>
</comment>
<feature type="region of interest" description="Disordered" evidence="2">
    <location>
        <begin position="231"/>
        <end position="256"/>
    </location>
</feature>